<proteinExistence type="predicted"/>
<organism evidence="1 2">
    <name type="scientific">Phaseolus vulgaris</name>
    <name type="common">Kidney bean</name>
    <name type="synonym">French bean</name>
    <dbReference type="NCBI Taxonomy" id="3885"/>
    <lineage>
        <taxon>Eukaryota</taxon>
        <taxon>Viridiplantae</taxon>
        <taxon>Streptophyta</taxon>
        <taxon>Embryophyta</taxon>
        <taxon>Tracheophyta</taxon>
        <taxon>Spermatophyta</taxon>
        <taxon>Magnoliopsida</taxon>
        <taxon>eudicotyledons</taxon>
        <taxon>Gunneridae</taxon>
        <taxon>Pentapetalae</taxon>
        <taxon>rosids</taxon>
        <taxon>fabids</taxon>
        <taxon>Fabales</taxon>
        <taxon>Fabaceae</taxon>
        <taxon>Papilionoideae</taxon>
        <taxon>50 kb inversion clade</taxon>
        <taxon>NPAAA clade</taxon>
        <taxon>indigoferoid/millettioid clade</taxon>
        <taxon>Phaseoleae</taxon>
        <taxon>Phaseolus</taxon>
    </lineage>
</organism>
<dbReference type="Proteomes" id="UP000000226">
    <property type="component" value="Chromosome 2"/>
</dbReference>
<reference evidence="2" key="1">
    <citation type="journal article" date="2014" name="Nat. Genet.">
        <title>A reference genome for common bean and genome-wide analysis of dual domestications.</title>
        <authorList>
            <person name="Schmutz J."/>
            <person name="McClean P.E."/>
            <person name="Mamidi S."/>
            <person name="Wu G.A."/>
            <person name="Cannon S.B."/>
            <person name="Grimwood J."/>
            <person name="Jenkins J."/>
            <person name="Shu S."/>
            <person name="Song Q."/>
            <person name="Chavarro C."/>
            <person name="Torres-Torres M."/>
            <person name="Geffroy V."/>
            <person name="Moghaddam S.M."/>
            <person name="Gao D."/>
            <person name="Abernathy B."/>
            <person name="Barry K."/>
            <person name="Blair M."/>
            <person name="Brick M.A."/>
            <person name="Chovatia M."/>
            <person name="Gepts P."/>
            <person name="Goodstein D.M."/>
            <person name="Gonzales M."/>
            <person name="Hellsten U."/>
            <person name="Hyten D.L."/>
            <person name="Jia G."/>
            <person name="Kelly J.D."/>
            <person name="Kudrna D."/>
            <person name="Lee R."/>
            <person name="Richard M.M."/>
            <person name="Miklas P.N."/>
            <person name="Osorno J.M."/>
            <person name="Rodrigues J."/>
            <person name="Thareau V."/>
            <person name="Urrea C.A."/>
            <person name="Wang M."/>
            <person name="Yu Y."/>
            <person name="Zhang M."/>
            <person name="Wing R.A."/>
            <person name="Cregan P.B."/>
            <person name="Rokhsar D.S."/>
            <person name="Jackson S.A."/>
        </authorList>
    </citation>
    <scope>NUCLEOTIDE SEQUENCE [LARGE SCALE GENOMIC DNA]</scope>
    <source>
        <strain evidence="2">cv. G19833</strain>
    </source>
</reference>
<evidence type="ECO:0000313" key="2">
    <source>
        <dbReference type="Proteomes" id="UP000000226"/>
    </source>
</evidence>
<sequence>MLSFFNKEELVERLRRMRAAKTTLVANLASPGRVRIQSDPNDHTQSGASFKRKRVEGLISFQHSSSDVGNLSIAENEKGKSSFWYSDFDMLSHIKTQYFERGCLEAERVEGKPAL</sequence>
<name>V7CJ70_PHAVU</name>
<dbReference type="AlphaFoldDB" id="V7CJ70"/>
<protein>
    <submittedName>
        <fullName evidence="1">Uncharacterized protein</fullName>
    </submittedName>
</protein>
<dbReference type="EMBL" id="CM002289">
    <property type="protein sequence ID" value="ESW30217.1"/>
    <property type="molecule type" value="Genomic_DNA"/>
</dbReference>
<evidence type="ECO:0000313" key="1">
    <source>
        <dbReference type="EMBL" id="ESW30217.1"/>
    </source>
</evidence>
<gene>
    <name evidence="1" type="ORF">PHAVU_002G134500g</name>
</gene>
<dbReference type="Gramene" id="ESW30217">
    <property type="protein sequence ID" value="ESW30217"/>
    <property type="gene ID" value="PHAVU_002G134500g"/>
</dbReference>
<keyword evidence="2" id="KW-1185">Reference proteome</keyword>
<accession>V7CJ70</accession>